<accession>F3ZZ76</accession>
<evidence type="ECO:0000256" key="8">
    <source>
        <dbReference type="ARBA" id="ARBA00023136"/>
    </source>
</evidence>
<dbReference type="InterPro" id="IPR043429">
    <property type="entry name" value="ArtM/GltK/GlnP/TcyL/YhdX-like"/>
</dbReference>
<dbReference type="PANTHER" id="PTHR30614">
    <property type="entry name" value="MEMBRANE COMPONENT OF AMINO ACID ABC TRANSPORTER"/>
    <property type="match status" value="1"/>
</dbReference>
<evidence type="ECO:0000256" key="5">
    <source>
        <dbReference type="ARBA" id="ARBA00022692"/>
    </source>
</evidence>
<dbReference type="Proteomes" id="UP000008457">
    <property type="component" value="Chromosome"/>
</dbReference>
<dbReference type="RefSeq" id="WP_013782281.1">
    <property type="nucleotide sequence ID" value="NC_015520.1"/>
</dbReference>
<evidence type="ECO:0000256" key="9">
    <source>
        <dbReference type="RuleBase" id="RU363032"/>
    </source>
</evidence>
<keyword evidence="8 9" id="KW-0472">Membrane</keyword>
<dbReference type="PROSITE" id="PS50928">
    <property type="entry name" value="ABC_TM1"/>
    <property type="match status" value="1"/>
</dbReference>
<dbReference type="eggNOG" id="COG0765">
    <property type="taxonomic scope" value="Bacteria"/>
</dbReference>
<evidence type="ECO:0000256" key="4">
    <source>
        <dbReference type="ARBA" id="ARBA00022475"/>
    </source>
</evidence>
<dbReference type="SUPFAM" id="SSF161098">
    <property type="entry name" value="MetI-like"/>
    <property type="match status" value="1"/>
</dbReference>
<dbReference type="STRING" id="697281.Mahau_2722"/>
<evidence type="ECO:0000256" key="6">
    <source>
        <dbReference type="ARBA" id="ARBA00022970"/>
    </source>
</evidence>
<keyword evidence="7 9" id="KW-1133">Transmembrane helix</keyword>
<keyword evidence="3 9" id="KW-0813">Transport</keyword>
<gene>
    <name evidence="11" type="ordered locus">Mahau_2722</name>
</gene>
<feature type="transmembrane region" description="Helical" evidence="9">
    <location>
        <begin position="29"/>
        <end position="48"/>
    </location>
</feature>
<keyword evidence="12" id="KW-1185">Reference proteome</keyword>
<evidence type="ECO:0000259" key="10">
    <source>
        <dbReference type="PROSITE" id="PS50928"/>
    </source>
</evidence>
<dbReference type="InterPro" id="IPR010065">
    <property type="entry name" value="AA_ABC_transptr_permease_3TM"/>
</dbReference>
<dbReference type="AlphaFoldDB" id="F3ZZ76"/>
<dbReference type="GO" id="GO:0006865">
    <property type="term" value="P:amino acid transport"/>
    <property type="evidence" value="ECO:0007669"/>
    <property type="project" value="UniProtKB-KW"/>
</dbReference>
<dbReference type="Pfam" id="PF00528">
    <property type="entry name" value="BPD_transp_1"/>
    <property type="match status" value="1"/>
</dbReference>
<reference evidence="12" key="1">
    <citation type="submission" date="2010-11" db="EMBL/GenBank/DDBJ databases">
        <title>The complete genome of Mahella australiensis DSM 15567.</title>
        <authorList>
            <consortium name="US DOE Joint Genome Institute (JGI-PGF)"/>
            <person name="Lucas S."/>
            <person name="Copeland A."/>
            <person name="Lapidus A."/>
            <person name="Bruce D."/>
            <person name="Goodwin L."/>
            <person name="Pitluck S."/>
            <person name="Kyrpides N."/>
            <person name="Mavromatis K."/>
            <person name="Pagani I."/>
            <person name="Ivanova N."/>
            <person name="Teshima H."/>
            <person name="Brettin T."/>
            <person name="Detter J.C."/>
            <person name="Han C."/>
            <person name="Tapia R."/>
            <person name="Land M."/>
            <person name="Hauser L."/>
            <person name="Markowitz V."/>
            <person name="Cheng J.-F."/>
            <person name="Hugenholtz P."/>
            <person name="Woyke T."/>
            <person name="Wu D."/>
            <person name="Spring S."/>
            <person name="Pukall R."/>
            <person name="Steenblock K."/>
            <person name="Schneider S."/>
            <person name="Klenk H.-P."/>
            <person name="Eisen J.A."/>
        </authorList>
    </citation>
    <scope>NUCLEOTIDE SEQUENCE [LARGE SCALE GENOMIC DNA]</scope>
    <source>
        <strain evidence="12">DSM 15567 / CIP 107919 / 50-1 BON</strain>
    </source>
</reference>
<dbReference type="InterPro" id="IPR000515">
    <property type="entry name" value="MetI-like"/>
</dbReference>
<protein>
    <submittedName>
        <fullName evidence="11">Amino acid ABC transporter membrane protein, PAAT family</fullName>
    </submittedName>
</protein>
<evidence type="ECO:0000256" key="2">
    <source>
        <dbReference type="ARBA" id="ARBA00010072"/>
    </source>
</evidence>
<dbReference type="GO" id="GO:0043190">
    <property type="term" value="C:ATP-binding cassette (ABC) transporter complex"/>
    <property type="evidence" value="ECO:0007669"/>
    <property type="project" value="InterPro"/>
</dbReference>
<comment type="similarity">
    <text evidence="2">Belongs to the binding-protein-dependent transport system permease family. HisMQ subfamily.</text>
</comment>
<dbReference type="HOGENOM" id="CLU_019602_1_1_9"/>
<proteinExistence type="inferred from homology"/>
<evidence type="ECO:0000313" key="12">
    <source>
        <dbReference type="Proteomes" id="UP000008457"/>
    </source>
</evidence>
<dbReference type="CDD" id="cd06261">
    <property type="entry name" value="TM_PBP2"/>
    <property type="match status" value="1"/>
</dbReference>
<dbReference type="NCBIfam" id="TIGR01726">
    <property type="entry name" value="HEQRo_perm_3TM"/>
    <property type="match status" value="1"/>
</dbReference>
<dbReference type="KEGG" id="mas:Mahau_2722"/>
<keyword evidence="5 9" id="KW-0812">Transmembrane</keyword>
<feature type="domain" description="ABC transmembrane type-1" evidence="10">
    <location>
        <begin position="25"/>
        <end position="213"/>
    </location>
</feature>
<comment type="subcellular location">
    <subcellularLocation>
        <location evidence="1 9">Cell membrane</location>
        <topology evidence="1 9">Multi-pass membrane protein</topology>
    </subcellularLocation>
</comment>
<dbReference type="FunFam" id="1.10.3720.10:FF:000033">
    <property type="entry name" value="Polar amino acid ABC transporter permease"/>
    <property type="match status" value="1"/>
</dbReference>
<keyword evidence="6" id="KW-0029">Amino-acid transport</keyword>
<evidence type="ECO:0000256" key="1">
    <source>
        <dbReference type="ARBA" id="ARBA00004651"/>
    </source>
</evidence>
<keyword evidence="4" id="KW-1003">Cell membrane</keyword>
<dbReference type="GO" id="GO:0022857">
    <property type="term" value="F:transmembrane transporter activity"/>
    <property type="evidence" value="ECO:0007669"/>
    <property type="project" value="InterPro"/>
</dbReference>
<feature type="transmembrane region" description="Helical" evidence="9">
    <location>
        <begin position="79"/>
        <end position="102"/>
    </location>
</feature>
<evidence type="ECO:0000256" key="7">
    <source>
        <dbReference type="ARBA" id="ARBA00022989"/>
    </source>
</evidence>
<reference evidence="11 12" key="2">
    <citation type="journal article" date="2011" name="Stand. Genomic Sci.">
        <title>Complete genome sequence of Mahella australiensis type strain (50-1 BON).</title>
        <authorList>
            <person name="Sikorski J."/>
            <person name="Teshima H."/>
            <person name="Nolan M."/>
            <person name="Lucas S."/>
            <person name="Hammon N."/>
            <person name="Deshpande S."/>
            <person name="Cheng J.F."/>
            <person name="Pitluck S."/>
            <person name="Liolios K."/>
            <person name="Pagani I."/>
            <person name="Ivanova N."/>
            <person name="Huntemann M."/>
            <person name="Mavromatis K."/>
            <person name="Ovchinikova G."/>
            <person name="Pati A."/>
            <person name="Tapia R."/>
            <person name="Han C."/>
            <person name="Goodwin L."/>
            <person name="Chen A."/>
            <person name="Palaniappan K."/>
            <person name="Land M."/>
            <person name="Hauser L."/>
            <person name="Ngatchou-Djao O.D."/>
            <person name="Rohde M."/>
            <person name="Pukall R."/>
            <person name="Spring S."/>
            <person name="Abt B."/>
            <person name="Goker M."/>
            <person name="Detter J.C."/>
            <person name="Woyke T."/>
            <person name="Bristow J."/>
            <person name="Markowitz V."/>
            <person name="Hugenholtz P."/>
            <person name="Eisen J.A."/>
            <person name="Kyrpides N.C."/>
            <person name="Klenk H.P."/>
            <person name="Lapidus A."/>
        </authorList>
    </citation>
    <scope>NUCLEOTIDE SEQUENCE [LARGE SCALE GENOMIC DNA]</scope>
    <source>
        <strain evidence="12">DSM 15567 / CIP 107919 / 50-1 BON</strain>
    </source>
</reference>
<feature type="transmembrane region" description="Helical" evidence="9">
    <location>
        <begin position="194"/>
        <end position="212"/>
    </location>
</feature>
<evidence type="ECO:0000313" key="11">
    <source>
        <dbReference type="EMBL" id="AEE97858.1"/>
    </source>
</evidence>
<dbReference type="Gene3D" id="1.10.3720.10">
    <property type="entry name" value="MetI-like"/>
    <property type="match status" value="1"/>
</dbReference>
<dbReference type="PANTHER" id="PTHR30614:SF20">
    <property type="entry name" value="GLUTAMINE TRANSPORT SYSTEM PERMEASE PROTEIN GLNP"/>
    <property type="match status" value="1"/>
</dbReference>
<dbReference type="EMBL" id="CP002360">
    <property type="protein sequence ID" value="AEE97858.1"/>
    <property type="molecule type" value="Genomic_DNA"/>
</dbReference>
<dbReference type="InterPro" id="IPR035906">
    <property type="entry name" value="MetI-like_sf"/>
</dbReference>
<name>F3ZZ76_MAHA5</name>
<sequence length="224" mass="24718">MDGLYNAIYRNFIRDDRYMYMLNGLETTVIIALAAAALGMIIGVVMALGKISKNKIFNVLASTYVEIIRGTPTVVQLMIIYYIIFGSTAVPKLMIAIVAFGINSGGYVAEIVRAGIQAVDKGQMEAARSLGMTYGMAMRHVIMPQAFRNILPALVNEFITLLKETSVSGFIALDDLTKGADIIRGITFDPYTPLLTAAAIYLVLTNLISFIFRKVERRMRISEQ</sequence>
<organism evidence="11 12">
    <name type="scientific">Mahella australiensis (strain DSM 15567 / CIP 107919 / 50-1 BON)</name>
    <dbReference type="NCBI Taxonomy" id="697281"/>
    <lineage>
        <taxon>Bacteria</taxon>
        <taxon>Bacillati</taxon>
        <taxon>Bacillota</taxon>
        <taxon>Clostridia</taxon>
        <taxon>Thermoanaerobacterales</taxon>
        <taxon>Thermoanaerobacterales Family IV. Incertae Sedis</taxon>
        <taxon>Mahella</taxon>
    </lineage>
</organism>
<evidence type="ECO:0000256" key="3">
    <source>
        <dbReference type="ARBA" id="ARBA00022448"/>
    </source>
</evidence>